<organism evidence="5 6">
    <name type="scientific">Ophiocordyceps polyrhachis-furcata BCC 54312</name>
    <dbReference type="NCBI Taxonomy" id="1330021"/>
    <lineage>
        <taxon>Eukaryota</taxon>
        <taxon>Fungi</taxon>
        <taxon>Dikarya</taxon>
        <taxon>Ascomycota</taxon>
        <taxon>Pezizomycotina</taxon>
        <taxon>Sordariomycetes</taxon>
        <taxon>Hypocreomycetidae</taxon>
        <taxon>Hypocreales</taxon>
        <taxon>Ophiocordycipitaceae</taxon>
        <taxon>Ophiocordyceps</taxon>
    </lineage>
</organism>
<dbReference type="SMART" id="SM00173">
    <property type="entry name" value="RAS"/>
    <property type="match status" value="1"/>
</dbReference>
<dbReference type="OrthoDB" id="5976022at2759"/>
<feature type="signal peptide" evidence="4">
    <location>
        <begin position="1"/>
        <end position="18"/>
    </location>
</feature>
<protein>
    <submittedName>
        <fullName evidence="5">Uncharacterized protein</fullName>
    </submittedName>
</protein>
<keyword evidence="4" id="KW-0732">Signal</keyword>
<name>A0A367L5N4_9HYPO</name>
<dbReference type="InterPro" id="IPR001806">
    <property type="entry name" value="Small_GTPase"/>
</dbReference>
<dbReference type="GO" id="GO:0003924">
    <property type="term" value="F:GTPase activity"/>
    <property type="evidence" value="ECO:0007669"/>
    <property type="project" value="InterPro"/>
</dbReference>
<feature type="chain" id="PRO_5016875900" evidence="4">
    <location>
        <begin position="19"/>
        <end position="124"/>
    </location>
</feature>
<evidence type="ECO:0000313" key="6">
    <source>
        <dbReference type="Proteomes" id="UP000253664"/>
    </source>
</evidence>
<feature type="region of interest" description="Disordered" evidence="3">
    <location>
        <begin position="82"/>
        <end position="124"/>
    </location>
</feature>
<sequence>MNLIACFFSRELHVVVLGAAQFVHNEWIESYDPTIEDTYRTQFQVDGRQVVLEILDTAGTEQFANVDEVYTDLCRQILRKDSRYGSSSASVPSDVKLDPTIRERRKRSRRARTRENGHQRCTIL</sequence>
<dbReference type="GO" id="GO:0016020">
    <property type="term" value="C:membrane"/>
    <property type="evidence" value="ECO:0007669"/>
    <property type="project" value="InterPro"/>
</dbReference>
<comment type="caution">
    <text evidence="5">The sequence shown here is derived from an EMBL/GenBank/DDBJ whole genome shotgun (WGS) entry which is preliminary data.</text>
</comment>
<accession>A0A367L5N4</accession>
<dbReference type="Gene3D" id="3.40.50.300">
    <property type="entry name" value="P-loop containing nucleotide triphosphate hydrolases"/>
    <property type="match status" value="1"/>
</dbReference>
<evidence type="ECO:0000256" key="1">
    <source>
        <dbReference type="ARBA" id="ARBA00022741"/>
    </source>
</evidence>
<proteinExistence type="predicted"/>
<keyword evidence="6" id="KW-1185">Reference proteome</keyword>
<dbReference type="Pfam" id="PF00071">
    <property type="entry name" value="Ras"/>
    <property type="match status" value="1"/>
</dbReference>
<gene>
    <name evidence="5" type="ORF">L249_3935</name>
</gene>
<evidence type="ECO:0000256" key="4">
    <source>
        <dbReference type="SAM" id="SignalP"/>
    </source>
</evidence>
<feature type="compositionally biased region" description="Basic residues" evidence="3">
    <location>
        <begin position="103"/>
        <end position="112"/>
    </location>
</feature>
<evidence type="ECO:0000256" key="2">
    <source>
        <dbReference type="ARBA" id="ARBA00023134"/>
    </source>
</evidence>
<dbReference type="InterPro" id="IPR020849">
    <property type="entry name" value="Small_GTPase_Ras-type"/>
</dbReference>
<dbReference type="PANTHER" id="PTHR24070">
    <property type="entry name" value="RAS, DI-RAS, AND RHEB FAMILY MEMBERS OF SMALL GTPASE SUPERFAMILY"/>
    <property type="match status" value="1"/>
</dbReference>
<dbReference type="STRING" id="1330021.A0A367L5N4"/>
<dbReference type="InterPro" id="IPR027417">
    <property type="entry name" value="P-loop_NTPase"/>
</dbReference>
<dbReference type="AlphaFoldDB" id="A0A367L5N4"/>
<reference evidence="5 6" key="1">
    <citation type="journal article" date="2015" name="BMC Genomics">
        <title>Insights from the genome of Ophiocordyceps polyrhachis-furcata to pathogenicity and host specificity in insect fungi.</title>
        <authorList>
            <person name="Wichadakul D."/>
            <person name="Kobmoo N."/>
            <person name="Ingsriswang S."/>
            <person name="Tangphatsornruang S."/>
            <person name="Chantasingh D."/>
            <person name="Luangsa-ard J.J."/>
            <person name="Eurwilaichitr L."/>
        </authorList>
    </citation>
    <scope>NUCLEOTIDE SEQUENCE [LARGE SCALE GENOMIC DNA]</scope>
    <source>
        <strain evidence="5 6">BCC 54312</strain>
    </source>
</reference>
<keyword evidence="2" id="KW-0342">GTP-binding</keyword>
<dbReference type="GO" id="GO:0007165">
    <property type="term" value="P:signal transduction"/>
    <property type="evidence" value="ECO:0007669"/>
    <property type="project" value="InterPro"/>
</dbReference>
<keyword evidence="1" id="KW-0547">Nucleotide-binding</keyword>
<dbReference type="Proteomes" id="UP000253664">
    <property type="component" value="Unassembled WGS sequence"/>
</dbReference>
<evidence type="ECO:0000256" key="3">
    <source>
        <dbReference type="SAM" id="MobiDB-lite"/>
    </source>
</evidence>
<dbReference type="PRINTS" id="PR00449">
    <property type="entry name" value="RASTRNSFRMNG"/>
</dbReference>
<dbReference type="SUPFAM" id="SSF52540">
    <property type="entry name" value="P-loop containing nucleoside triphosphate hydrolases"/>
    <property type="match status" value="1"/>
</dbReference>
<dbReference type="GO" id="GO:0005525">
    <property type="term" value="F:GTP binding"/>
    <property type="evidence" value="ECO:0007669"/>
    <property type="project" value="UniProtKB-KW"/>
</dbReference>
<evidence type="ECO:0000313" key="5">
    <source>
        <dbReference type="EMBL" id="RCI09746.1"/>
    </source>
</evidence>
<dbReference type="EMBL" id="LKCN02000014">
    <property type="protein sequence ID" value="RCI09746.1"/>
    <property type="molecule type" value="Genomic_DNA"/>
</dbReference>